<keyword evidence="2" id="KW-1185">Reference proteome</keyword>
<organism evidence="1 2">
    <name type="scientific">Plakobranchus ocellatus</name>
    <dbReference type="NCBI Taxonomy" id="259542"/>
    <lineage>
        <taxon>Eukaryota</taxon>
        <taxon>Metazoa</taxon>
        <taxon>Spiralia</taxon>
        <taxon>Lophotrochozoa</taxon>
        <taxon>Mollusca</taxon>
        <taxon>Gastropoda</taxon>
        <taxon>Heterobranchia</taxon>
        <taxon>Euthyneura</taxon>
        <taxon>Panpulmonata</taxon>
        <taxon>Sacoglossa</taxon>
        <taxon>Placobranchoidea</taxon>
        <taxon>Plakobranchidae</taxon>
        <taxon>Plakobranchus</taxon>
    </lineage>
</organism>
<gene>
    <name evidence="1" type="ORF">PoB_001497000</name>
</gene>
<sequence length="120" mass="13492">MFPSMPPVKIYQESGRSLPGASEDGITYLLKETTRVTEAQEQALGGLRATCINNCVLPQKYTIVALSESTKQLATQQNYKNLLDNTYSKRTPRLARDRDSNGHALKRNLHLVQKSHYKAN</sequence>
<name>A0AAV3Z1D7_9GAST</name>
<dbReference type="Proteomes" id="UP000735302">
    <property type="component" value="Unassembled WGS sequence"/>
</dbReference>
<dbReference type="EMBL" id="BLXT01001848">
    <property type="protein sequence ID" value="GFN88464.1"/>
    <property type="molecule type" value="Genomic_DNA"/>
</dbReference>
<protein>
    <submittedName>
        <fullName evidence="1">Uncharacterized protein</fullName>
    </submittedName>
</protein>
<proteinExistence type="predicted"/>
<evidence type="ECO:0000313" key="1">
    <source>
        <dbReference type="EMBL" id="GFN88464.1"/>
    </source>
</evidence>
<accession>A0AAV3Z1D7</accession>
<comment type="caution">
    <text evidence="1">The sequence shown here is derived from an EMBL/GenBank/DDBJ whole genome shotgun (WGS) entry which is preliminary data.</text>
</comment>
<reference evidence="1 2" key="1">
    <citation type="journal article" date="2021" name="Elife">
        <title>Chloroplast acquisition without the gene transfer in kleptoplastic sea slugs, Plakobranchus ocellatus.</title>
        <authorList>
            <person name="Maeda T."/>
            <person name="Takahashi S."/>
            <person name="Yoshida T."/>
            <person name="Shimamura S."/>
            <person name="Takaki Y."/>
            <person name="Nagai Y."/>
            <person name="Toyoda A."/>
            <person name="Suzuki Y."/>
            <person name="Arimoto A."/>
            <person name="Ishii H."/>
            <person name="Satoh N."/>
            <person name="Nishiyama T."/>
            <person name="Hasebe M."/>
            <person name="Maruyama T."/>
            <person name="Minagawa J."/>
            <person name="Obokata J."/>
            <person name="Shigenobu S."/>
        </authorList>
    </citation>
    <scope>NUCLEOTIDE SEQUENCE [LARGE SCALE GENOMIC DNA]</scope>
</reference>
<evidence type="ECO:0000313" key="2">
    <source>
        <dbReference type="Proteomes" id="UP000735302"/>
    </source>
</evidence>
<dbReference type="AlphaFoldDB" id="A0AAV3Z1D7"/>